<dbReference type="Pfam" id="PF14262">
    <property type="entry name" value="Cthe_2159"/>
    <property type="match status" value="1"/>
</dbReference>
<dbReference type="Proteomes" id="UP000184509">
    <property type="component" value="Unassembled WGS sequence"/>
</dbReference>
<gene>
    <name evidence="2" type="ORF">SAMN05444405_104208</name>
</gene>
<feature type="region of interest" description="Disordered" evidence="1">
    <location>
        <begin position="41"/>
        <end position="64"/>
    </location>
</feature>
<dbReference type="InterPro" id="IPR025584">
    <property type="entry name" value="Cthe_2159"/>
</dbReference>
<name>A0A1M4Y3S3_9BACE</name>
<dbReference type="STRING" id="1297750.SAMN05444405_104208"/>
<accession>A0A1M4Y3S3</accession>
<evidence type="ECO:0008006" key="4">
    <source>
        <dbReference type="Google" id="ProtNLM"/>
    </source>
</evidence>
<dbReference type="AlphaFoldDB" id="A0A1M4Y3S3"/>
<evidence type="ECO:0000256" key="1">
    <source>
        <dbReference type="SAM" id="MobiDB-lite"/>
    </source>
</evidence>
<organism evidence="2 3">
    <name type="scientific">Bacteroides luti</name>
    <dbReference type="NCBI Taxonomy" id="1297750"/>
    <lineage>
        <taxon>Bacteria</taxon>
        <taxon>Pseudomonadati</taxon>
        <taxon>Bacteroidota</taxon>
        <taxon>Bacteroidia</taxon>
        <taxon>Bacteroidales</taxon>
        <taxon>Bacteroidaceae</taxon>
        <taxon>Bacteroides</taxon>
    </lineage>
</organism>
<reference evidence="2 3" key="1">
    <citation type="submission" date="2016-11" db="EMBL/GenBank/DDBJ databases">
        <authorList>
            <person name="Jaros S."/>
            <person name="Januszkiewicz K."/>
            <person name="Wedrychowicz H."/>
        </authorList>
    </citation>
    <scope>NUCLEOTIDE SEQUENCE [LARGE SCALE GENOMIC DNA]</scope>
    <source>
        <strain evidence="2 3">DSM 26991</strain>
    </source>
</reference>
<dbReference type="EMBL" id="FQTV01000004">
    <property type="protein sequence ID" value="SHF00467.1"/>
    <property type="molecule type" value="Genomic_DNA"/>
</dbReference>
<evidence type="ECO:0000313" key="3">
    <source>
        <dbReference type="Proteomes" id="UP000184509"/>
    </source>
</evidence>
<sequence>MHTNDKTAYSFLERNIIQKTSILLAVFCILLSFQACSSGDELTEEEESSSNETPSTPDDSDDLVENSEFTNTIAITLGSTLSVTNPLAGSGVTVTQDNGDVIIKSTAENVAYTLSGTLTGGVKIYSDYKLKLTLNGVTITNSDGPAINIQSKKRIFVVLADNTTNTLTDGSSYATSSEDQKGAFFSEGQLIFSGNGTLTVAGKYKHALSCDDYIRIRSGVINVTSAVTDGIHTNDAIIIDGGTININASGDGIQCDEGFIIINDGTITVSTVDDGIITSYEGTDTSITPYTIINGGTITITTSGASGKAIKSMGDLTINKGKITITTSKSEAEGIESKTNLIINDGTIEVNAYDDCINAKKTLVINGGTIYCYSTTNDGIDSNGTMTITGGTIISAGAAAPEEGLDCDNNTFKITGGTIIGMGGATSTPTSSVCTQYSAIIGNVGTLNQLVRIQSSTGDEVVTFKNPRAYTTLLFSSPNLKANTSYVIYTGGSVSGGTDFHGLYTNTTYNAGTQSATFTTSSIVTTIGSISSGTPGGGGGWH</sequence>
<dbReference type="RefSeq" id="WP_083547612.1">
    <property type="nucleotide sequence ID" value="NZ_FQTV01000004.1"/>
</dbReference>
<evidence type="ECO:0000313" key="2">
    <source>
        <dbReference type="EMBL" id="SHF00467.1"/>
    </source>
</evidence>
<proteinExistence type="predicted"/>
<keyword evidence="3" id="KW-1185">Reference proteome</keyword>
<protein>
    <recommendedName>
        <fullName evidence="4">Carbohydrate-binding domain-containing protein</fullName>
    </recommendedName>
</protein>